<accession>A0ABR9WTL0</accession>
<comment type="caution">
    <text evidence="1">The sequence shown here is derived from an EMBL/GenBank/DDBJ whole genome shotgun (WGS) entry which is preliminary data.</text>
</comment>
<gene>
    <name evidence="1" type="ORF">IM755_09730</name>
</gene>
<reference evidence="1 2" key="1">
    <citation type="submission" date="2020-10" db="EMBL/GenBank/DDBJ databases">
        <title>The genome sequence of Flavobacterium aquaticum 1Y8A.</title>
        <authorList>
            <person name="Liu Y."/>
        </authorList>
    </citation>
    <scope>NUCLEOTIDE SEQUENCE [LARGE SCALE GENOMIC DNA]</scope>
    <source>
        <strain evidence="1 2">1Y8A</strain>
    </source>
</reference>
<organism evidence="1 2">
    <name type="scientific">Flavobacterium proteolyticum</name>
    <dbReference type="NCBI Taxonomy" id="2911683"/>
    <lineage>
        <taxon>Bacteria</taxon>
        <taxon>Pseudomonadati</taxon>
        <taxon>Bacteroidota</taxon>
        <taxon>Flavobacteriia</taxon>
        <taxon>Flavobacteriales</taxon>
        <taxon>Flavobacteriaceae</taxon>
        <taxon>Flavobacterium</taxon>
    </lineage>
</organism>
<evidence type="ECO:0000313" key="1">
    <source>
        <dbReference type="EMBL" id="MBE9576986.1"/>
    </source>
</evidence>
<dbReference type="RefSeq" id="WP_194096276.1">
    <property type="nucleotide sequence ID" value="NZ_JADFTZ010000004.1"/>
</dbReference>
<proteinExistence type="predicted"/>
<name>A0ABR9WTL0_9FLAO</name>
<sequence length="64" mass="7771">MPYRICITTKDIALIKGCTQRNARLIMDDIKSYFDKEEKHHMITFKEFADYTRIPMEELEPFRK</sequence>
<keyword evidence="2" id="KW-1185">Reference proteome</keyword>
<protein>
    <submittedName>
        <fullName evidence="1">Uncharacterized protein</fullName>
    </submittedName>
</protein>
<dbReference type="Proteomes" id="UP000656274">
    <property type="component" value="Unassembled WGS sequence"/>
</dbReference>
<dbReference type="EMBL" id="JADFTZ010000004">
    <property type="protein sequence ID" value="MBE9576986.1"/>
    <property type="molecule type" value="Genomic_DNA"/>
</dbReference>
<evidence type="ECO:0000313" key="2">
    <source>
        <dbReference type="Proteomes" id="UP000656274"/>
    </source>
</evidence>